<dbReference type="Gene3D" id="1.20.1250.20">
    <property type="entry name" value="MFS general substrate transporter like domains"/>
    <property type="match status" value="1"/>
</dbReference>
<dbReference type="PROSITE" id="PS00216">
    <property type="entry name" value="SUGAR_TRANSPORT_1"/>
    <property type="match status" value="1"/>
</dbReference>
<feature type="domain" description="Major facilitator superfamily (MFS) profile" evidence="6">
    <location>
        <begin position="23"/>
        <end position="449"/>
    </location>
</feature>
<dbReference type="InterPro" id="IPR005828">
    <property type="entry name" value="MFS_sugar_transport-like"/>
</dbReference>
<feature type="transmembrane region" description="Helical" evidence="5">
    <location>
        <begin position="23"/>
        <end position="45"/>
    </location>
</feature>
<feature type="transmembrane region" description="Helical" evidence="5">
    <location>
        <begin position="354"/>
        <end position="374"/>
    </location>
</feature>
<keyword evidence="3 5" id="KW-1133">Transmembrane helix</keyword>
<dbReference type="AlphaFoldDB" id="A0A2M9HEW2"/>
<protein>
    <submittedName>
        <fullName evidence="7">MFS transporter</fullName>
    </submittedName>
</protein>
<evidence type="ECO:0000313" key="7">
    <source>
        <dbReference type="EMBL" id="PJM75326.1"/>
    </source>
</evidence>
<feature type="transmembrane region" description="Helical" evidence="5">
    <location>
        <begin position="150"/>
        <end position="169"/>
    </location>
</feature>
<dbReference type="Pfam" id="PF00083">
    <property type="entry name" value="Sugar_tr"/>
    <property type="match status" value="1"/>
</dbReference>
<evidence type="ECO:0000256" key="4">
    <source>
        <dbReference type="ARBA" id="ARBA00023136"/>
    </source>
</evidence>
<feature type="transmembrane region" description="Helical" evidence="5">
    <location>
        <begin position="320"/>
        <end position="342"/>
    </location>
</feature>
<feature type="transmembrane region" description="Helical" evidence="5">
    <location>
        <begin position="288"/>
        <end position="308"/>
    </location>
</feature>
<feature type="transmembrane region" description="Helical" evidence="5">
    <location>
        <begin position="91"/>
        <end position="108"/>
    </location>
</feature>
<sequence>MSTSIPVTQQIDNHPLTRNQRSLIGLAIVGNISEFFDMFLIGFVIELLMKDQSWQLTGFQSGIVLAGAGVGTVIGSILWGRLADRFGRKHAYVWCIIVLIVFTAASLFTPNDGWLFLTVMRIGVGIGVGGLSITSIPFVQEFVPAKQRGLLSGLTAVFIPLGIFLGGLATRTLGGAIGWRGLMALGCIPIILVIWAHFVPESPRYLQSQGRADEARKAYAWAMQIPVEEVGELPVVEHTKNASYSLILKKYPKSLAIVTIGSFCFIAGSFTVQSWGQAILGQSFKFDTATVSTLFMIVSLGDLLGRLGSAWISDRIGRRWTMFICGVVGGIGCLIAAFAAHSAAGSSSLHSAGMLFYVGIFIVMTFGDGAFGVLNPFGGEQFPNEARSTGLGLGYGIGATAKIFGPFVVGMLIGGGSPTAEVVFMPFCVFAGLLFLGAITYMFAKETAKKELEEI</sequence>
<dbReference type="CDD" id="cd17316">
    <property type="entry name" value="MFS_SV2_like"/>
    <property type="match status" value="1"/>
</dbReference>
<evidence type="ECO:0000313" key="8">
    <source>
        <dbReference type="Proteomes" id="UP000231451"/>
    </source>
</evidence>
<gene>
    <name evidence="7" type="ORF">CSQ87_04745</name>
</gene>
<feature type="transmembrane region" description="Helical" evidence="5">
    <location>
        <begin position="422"/>
        <end position="444"/>
    </location>
</feature>
<evidence type="ECO:0000256" key="1">
    <source>
        <dbReference type="ARBA" id="ARBA00004651"/>
    </source>
</evidence>
<dbReference type="PANTHER" id="PTHR23508">
    <property type="entry name" value="CARBOXYLIC ACID TRANSPORTER PROTEIN HOMOLOG"/>
    <property type="match status" value="1"/>
</dbReference>
<dbReference type="Proteomes" id="UP000231451">
    <property type="component" value="Unassembled WGS sequence"/>
</dbReference>
<comment type="subcellular location">
    <subcellularLocation>
        <location evidence="1">Cell membrane</location>
        <topology evidence="1">Multi-pass membrane protein</topology>
    </subcellularLocation>
</comment>
<feature type="transmembrane region" description="Helical" evidence="5">
    <location>
        <begin position="114"/>
        <end position="138"/>
    </location>
</feature>
<evidence type="ECO:0000256" key="2">
    <source>
        <dbReference type="ARBA" id="ARBA00022692"/>
    </source>
</evidence>
<evidence type="ECO:0000256" key="5">
    <source>
        <dbReference type="SAM" id="Phobius"/>
    </source>
</evidence>
<keyword evidence="8" id="KW-1185">Reference proteome</keyword>
<reference evidence="7 8" key="1">
    <citation type="submission" date="2017-10" db="EMBL/GenBank/DDBJ databases">
        <title>Draft genome sequences of strains TRE 1, TRE 9, TRE H and TRI 7, isolated from tamarins, belonging to four potential novel Bifidobacterium species.</title>
        <authorList>
            <person name="Mattarelli P."/>
            <person name="Modesto M."/>
            <person name="Puglisi E."/>
            <person name="Morelli L."/>
            <person name="Spezio C."/>
            <person name="Bonetti A."/>
            <person name="Sandri C."/>
        </authorList>
    </citation>
    <scope>NUCLEOTIDE SEQUENCE [LARGE SCALE GENOMIC DNA]</scope>
    <source>
        <strain evidence="8">TRI7</strain>
    </source>
</reference>
<dbReference type="GO" id="GO:0046943">
    <property type="term" value="F:carboxylic acid transmembrane transporter activity"/>
    <property type="evidence" value="ECO:0007669"/>
    <property type="project" value="TreeGrafter"/>
</dbReference>
<dbReference type="PANTHER" id="PTHR23508:SF10">
    <property type="entry name" value="CARBOXYLIC ACID TRANSPORTER PROTEIN HOMOLOG"/>
    <property type="match status" value="1"/>
</dbReference>
<accession>A0A2M9HEW2</accession>
<dbReference type="RefSeq" id="WP_100512744.1">
    <property type="nucleotide sequence ID" value="NZ_JAFEJQ010000002.1"/>
</dbReference>
<dbReference type="InterPro" id="IPR020846">
    <property type="entry name" value="MFS_dom"/>
</dbReference>
<dbReference type="InterPro" id="IPR036259">
    <property type="entry name" value="MFS_trans_sf"/>
</dbReference>
<feature type="transmembrane region" description="Helical" evidence="5">
    <location>
        <begin position="181"/>
        <end position="199"/>
    </location>
</feature>
<keyword evidence="2 5" id="KW-0812">Transmembrane</keyword>
<dbReference type="SUPFAM" id="SSF103473">
    <property type="entry name" value="MFS general substrate transporter"/>
    <property type="match status" value="1"/>
</dbReference>
<name>A0A2M9HEW2_9BIFI</name>
<keyword evidence="4 5" id="KW-0472">Membrane</keyword>
<feature type="transmembrane region" description="Helical" evidence="5">
    <location>
        <begin position="395"/>
        <end position="416"/>
    </location>
</feature>
<feature type="transmembrane region" description="Helical" evidence="5">
    <location>
        <begin position="57"/>
        <end position="79"/>
    </location>
</feature>
<evidence type="ECO:0000259" key="6">
    <source>
        <dbReference type="PROSITE" id="PS50850"/>
    </source>
</evidence>
<dbReference type="OrthoDB" id="9787026at2"/>
<comment type="caution">
    <text evidence="7">The sequence shown here is derived from an EMBL/GenBank/DDBJ whole genome shotgun (WGS) entry which is preliminary data.</text>
</comment>
<organism evidence="7 8">
    <name type="scientific">Bifidobacterium simiarum</name>
    <dbReference type="NCBI Taxonomy" id="2045441"/>
    <lineage>
        <taxon>Bacteria</taxon>
        <taxon>Bacillati</taxon>
        <taxon>Actinomycetota</taxon>
        <taxon>Actinomycetes</taxon>
        <taxon>Bifidobacteriales</taxon>
        <taxon>Bifidobacteriaceae</taxon>
        <taxon>Bifidobacterium</taxon>
    </lineage>
</organism>
<proteinExistence type="predicted"/>
<feature type="transmembrane region" description="Helical" evidence="5">
    <location>
        <begin position="255"/>
        <end position="276"/>
    </location>
</feature>
<dbReference type="EMBL" id="PEBK01000004">
    <property type="protein sequence ID" value="PJM75326.1"/>
    <property type="molecule type" value="Genomic_DNA"/>
</dbReference>
<dbReference type="GO" id="GO:0005886">
    <property type="term" value="C:plasma membrane"/>
    <property type="evidence" value="ECO:0007669"/>
    <property type="project" value="UniProtKB-SubCell"/>
</dbReference>
<dbReference type="PROSITE" id="PS50850">
    <property type="entry name" value="MFS"/>
    <property type="match status" value="1"/>
</dbReference>
<evidence type="ECO:0000256" key="3">
    <source>
        <dbReference type="ARBA" id="ARBA00022989"/>
    </source>
</evidence>
<dbReference type="InterPro" id="IPR005829">
    <property type="entry name" value="Sugar_transporter_CS"/>
</dbReference>